<protein>
    <recommendedName>
        <fullName evidence="4">Tc1-like transposase DDE domain-containing protein</fullName>
    </recommendedName>
</protein>
<keyword evidence="3" id="KW-1185">Reference proteome</keyword>
<dbReference type="OrthoDB" id="6427466at2759"/>
<evidence type="ECO:0000313" key="3">
    <source>
        <dbReference type="Proteomes" id="UP000499080"/>
    </source>
</evidence>
<organism evidence="2 3">
    <name type="scientific">Araneus ventricosus</name>
    <name type="common">Orbweaver spider</name>
    <name type="synonym">Epeira ventricosa</name>
    <dbReference type="NCBI Taxonomy" id="182803"/>
    <lineage>
        <taxon>Eukaryota</taxon>
        <taxon>Metazoa</taxon>
        <taxon>Ecdysozoa</taxon>
        <taxon>Arthropoda</taxon>
        <taxon>Chelicerata</taxon>
        <taxon>Arachnida</taxon>
        <taxon>Araneae</taxon>
        <taxon>Araneomorphae</taxon>
        <taxon>Entelegynae</taxon>
        <taxon>Araneoidea</taxon>
        <taxon>Araneidae</taxon>
        <taxon>Araneus</taxon>
    </lineage>
</organism>
<accession>A0A4Y2CUK7</accession>
<name>A0A4Y2CUK7_ARAVE</name>
<reference evidence="2 3" key="1">
    <citation type="journal article" date="2019" name="Sci. Rep.">
        <title>Orb-weaving spider Araneus ventricosus genome elucidates the spidroin gene catalogue.</title>
        <authorList>
            <person name="Kono N."/>
            <person name="Nakamura H."/>
            <person name="Ohtoshi R."/>
            <person name="Moran D.A.P."/>
            <person name="Shinohara A."/>
            <person name="Yoshida Y."/>
            <person name="Fujiwara M."/>
            <person name="Mori M."/>
            <person name="Tomita M."/>
            <person name="Arakawa K."/>
        </authorList>
    </citation>
    <scope>NUCLEOTIDE SEQUENCE [LARGE SCALE GENOMIC DNA]</scope>
</reference>
<dbReference type="Proteomes" id="UP000499080">
    <property type="component" value="Unassembled WGS sequence"/>
</dbReference>
<evidence type="ECO:0000313" key="2">
    <source>
        <dbReference type="EMBL" id="GBM08152.1"/>
    </source>
</evidence>
<dbReference type="InterPro" id="IPR036397">
    <property type="entry name" value="RNaseH_sf"/>
</dbReference>
<gene>
    <name evidence="2" type="ORF">AVEN_214482_1</name>
</gene>
<dbReference type="AlphaFoldDB" id="A0A4Y2CUK7"/>
<dbReference type="PANTHER" id="PTHR47326:SF1">
    <property type="entry name" value="HTH PSQ-TYPE DOMAIN-CONTAINING PROTEIN"/>
    <property type="match status" value="1"/>
</dbReference>
<evidence type="ECO:0008006" key="4">
    <source>
        <dbReference type="Google" id="ProtNLM"/>
    </source>
</evidence>
<dbReference type="GO" id="GO:0003676">
    <property type="term" value="F:nucleic acid binding"/>
    <property type="evidence" value="ECO:0007669"/>
    <property type="project" value="InterPro"/>
</dbReference>
<feature type="region of interest" description="Disordered" evidence="1">
    <location>
        <begin position="1"/>
        <end position="20"/>
    </location>
</feature>
<sequence>MRGHSRPDRTYGQSDPLESGCPTSTACMCTILMQDGAPPHIANPIKRLIIGNDKIISRYILTNWPPRSPDVNPCDFWLWCYLKNVVFSGPIADLAELMIRIE</sequence>
<proteinExistence type="predicted"/>
<evidence type="ECO:0000256" key="1">
    <source>
        <dbReference type="SAM" id="MobiDB-lite"/>
    </source>
</evidence>
<dbReference type="Gene3D" id="3.30.420.10">
    <property type="entry name" value="Ribonuclease H-like superfamily/Ribonuclease H"/>
    <property type="match status" value="1"/>
</dbReference>
<dbReference type="PANTHER" id="PTHR47326">
    <property type="entry name" value="TRANSPOSABLE ELEMENT TC3 TRANSPOSASE-LIKE PROTEIN"/>
    <property type="match status" value="1"/>
</dbReference>
<comment type="caution">
    <text evidence="2">The sequence shown here is derived from an EMBL/GenBank/DDBJ whole genome shotgun (WGS) entry which is preliminary data.</text>
</comment>
<dbReference type="EMBL" id="BGPR01000252">
    <property type="protein sequence ID" value="GBM08152.1"/>
    <property type="molecule type" value="Genomic_DNA"/>
</dbReference>